<dbReference type="RefSeq" id="WP_128389113.1">
    <property type="nucleotide sequence ID" value="NZ_SBII01000003.1"/>
</dbReference>
<reference evidence="1 2" key="1">
    <citation type="submission" date="2019-01" db="EMBL/GenBank/DDBJ databases">
        <title>Flavobacterium sp. nov.,isolated from freshwater.</title>
        <authorList>
            <person name="Zhang R."/>
            <person name="Du Z.-J."/>
        </authorList>
    </citation>
    <scope>NUCLEOTIDE SEQUENCE [LARGE SCALE GENOMIC DNA]</scope>
    <source>
        <strain evidence="1 2">1E403</strain>
    </source>
</reference>
<gene>
    <name evidence="1" type="ORF">EPI11_06395</name>
</gene>
<comment type="caution">
    <text evidence="1">The sequence shown here is derived from an EMBL/GenBank/DDBJ whole genome shotgun (WGS) entry which is preliminary data.</text>
</comment>
<organism evidence="1 2">
    <name type="scientific">Flavobacterium cerinum</name>
    <dbReference type="NCBI Taxonomy" id="2502784"/>
    <lineage>
        <taxon>Bacteria</taxon>
        <taxon>Pseudomonadati</taxon>
        <taxon>Bacteroidota</taxon>
        <taxon>Flavobacteriia</taxon>
        <taxon>Flavobacteriales</taxon>
        <taxon>Flavobacteriaceae</taxon>
        <taxon>Flavobacterium</taxon>
    </lineage>
</organism>
<name>A0A3S3U1M9_9FLAO</name>
<accession>A0A3S3U1M9</accession>
<proteinExistence type="predicted"/>
<evidence type="ECO:0000313" key="1">
    <source>
        <dbReference type="EMBL" id="RWX01576.1"/>
    </source>
</evidence>
<evidence type="ECO:0000313" key="2">
    <source>
        <dbReference type="Proteomes" id="UP000287527"/>
    </source>
</evidence>
<dbReference type="AlphaFoldDB" id="A0A3S3U1M9"/>
<keyword evidence="2" id="KW-1185">Reference proteome</keyword>
<dbReference type="EMBL" id="SBII01000003">
    <property type="protein sequence ID" value="RWX01576.1"/>
    <property type="molecule type" value="Genomic_DNA"/>
</dbReference>
<protein>
    <submittedName>
        <fullName evidence="1">Uncharacterized protein</fullName>
    </submittedName>
</protein>
<dbReference type="Proteomes" id="UP000287527">
    <property type="component" value="Unassembled WGS sequence"/>
</dbReference>
<sequence length="128" mass="15066">MNYLDLKYAERLYLVILYETIIADILNNIRHGQIVRQLVKDGSSLEKAEKLYLYVHTNFDKAIQFKDNIKNSLIKTRREFEADIEEERRIREKNLEEVSKMTDLFYEKLTDLALDLGVDILKKAIGIG</sequence>